<organism evidence="1 2">
    <name type="scientific">Electrophorus electricus</name>
    <name type="common">Electric eel</name>
    <name type="synonym">Gymnotus electricus</name>
    <dbReference type="NCBI Taxonomy" id="8005"/>
    <lineage>
        <taxon>Eukaryota</taxon>
        <taxon>Metazoa</taxon>
        <taxon>Chordata</taxon>
        <taxon>Craniata</taxon>
        <taxon>Vertebrata</taxon>
        <taxon>Euteleostomi</taxon>
        <taxon>Actinopterygii</taxon>
        <taxon>Neopterygii</taxon>
        <taxon>Teleostei</taxon>
        <taxon>Ostariophysi</taxon>
        <taxon>Gymnotiformes</taxon>
        <taxon>Gymnotoidei</taxon>
        <taxon>Gymnotidae</taxon>
        <taxon>Electrophorus</taxon>
    </lineage>
</organism>
<sequence length="105" mass="12108">MCLKFKEDSLRHNLRTLAKCKEKALKQLMSDDTIMIKPANKVGSIVNQDKTAYSVLQEDKYKFYCSPIPVIYTLQKIHKNLEHPLGRPIVSGSLLLSILIFIFRE</sequence>
<name>A0A4W4H787_ELEEL</name>
<reference evidence="2" key="2">
    <citation type="journal article" date="2017" name="Sci. Adv.">
        <title>A tail of two voltages: Proteomic comparison of the three electric organs of the electric eel.</title>
        <authorList>
            <person name="Traeger L.L."/>
            <person name="Sabat G."/>
            <person name="Barrett-Wilt G.A."/>
            <person name="Wells G.B."/>
            <person name="Sussman M.R."/>
        </authorList>
    </citation>
    <scope>NUCLEOTIDE SEQUENCE [LARGE SCALE GENOMIC DNA]</scope>
</reference>
<reference evidence="1" key="5">
    <citation type="submission" date="2025-09" db="UniProtKB">
        <authorList>
            <consortium name="Ensembl"/>
        </authorList>
    </citation>
    <scope>IDENTIFICATION</scope>
</reference>
<accession>A0A4W4H787</accession>
<keyword evidence="2" id="KW-1185">Reference proteome</keyword>
<dbReference type="Proteomes" id="UP000314983">
    <property type="component" value="Chromosome 8"/>
</dbReference>
<protein>
    <submittedName>
        <fullName evidence="1">Uncharacterized protein</fullName>
    </submittedName>
</protein>
<reference evidence="2" key="1">
    <citation type="journal article" date="2014" name="Science">
        <title>Nonhuman genetics. Genomic basis for the convergent evolution of electric organs.</title>
        <authorList>
            <person name="Gallant J.R."/>
            <person name="Traeger L.L."/>
            <person name="Volkening J.D."/>
            <person name="Moffett H."/>
            <person name="Chen P.H."/>
            <person name="Novina C.D."/>
            <person name="Phillips G.N.Jr."/>
            <person name="Anand R."/>
            <person name="Wells G.B."/>
            <person name="Pinch M."/>
            <person name="Guth R."/>
            <person name="Unguez G.A."/>
            <person name="Albert J.S."/>
            <person name="Zakon H.H."/>
            <person name="Samanta M.P."/>
            <person name="Sussman M.R."/>
        </authorList>
    </citation>
    <scope>NUCLEOTIDE SEQUENCE [LARGE SCALE GENOMIC DNA]</scope>
</reference>
<dbReference type="Ensembl" id="ENSEEET00000045054.2">
    <property type="protein sequence ID" value="ENSEEEP00000044550.2"/>
    <property type="gene ID" value="ENSEEEG00000021040.2"/>
</dbReference>
<evidence type="ECO:0000313" key="2">
    <source>
        <dbReference type="Proteomes" id="UP000314983"/>
    </source>
</evidence>
<reference evidence="1" key="3">
    <citation type="submission" date="2020-05" db="EMBL/GenBank/DDBJ databases">
        <title>Electrophorus electricus (electric eel) genome, fEleEle1, primary haplotype.</title>
        <authorList>
            <person name="Myers G."/>
            <person name="Meyer A."/>
            <person name="Fedrigo O."/>
            <person name="Formenti G."/>
            <person name="Rhie A."/>
            <person name="Tracey A."/>
            <person name="Sims Y."/>
            <person name="Jarvis E.D."/>
        </authorList>
    </citation>
    <scope>NUCLEOTIDE SEQUENCE [LARGE SCALE GENOMIC DNA]</scope>
</reference>
<reference evidence="1" key="4">
    <citation type="submission" date="2025-08" db="UniProtKB">
        <authorList>
            <consortium name="Ensembl"/>
        </authorList>
    </citation>
    <scope>IDENTIFICATION</scope>
</reference>
<evidence type="ECO:0000313" key="1">
    <source>
        <dbReference type="Ensembl" id="ENSEEEP00000044550.2"/>
    </source>
</evidence>
<dbReference type="AlphaFoldDB" id="A0A4W4H787"/>
<proteinExistence type="predicted"/>